<keyword evidence="1 4" id="KW-0238">DNA-binding</keyword>
<accession>A0A9W8RRW0</accession>
<dbReference type="InterPro" id="IPR050224">
    <property type="entry name" value="TALE_homeobox"/>
</dbReference>
<dbReference type="GO" id="GO:0003677">
    <property type="term" value="F:DNA binding"/>
    <property type="evidence" value="ECO:0007669"/>
    <property type="project" value="UniProtKB-UniRule"/>
</dbReference>
<dbReference type="CDD" id="cd00086">
    <property type="entry name" value="homeodomain"/>
    <property type="match status" value="1"/>
</dbReference>
<keyword evidence="8" id="KW-1185">Reference proteome</keyword>
<protein>
    <recommendedName>
        <fullName evidence="6">Homeobox domain-containing protein</fullName>
    </recommendedName>
</protein>
<evidence type="ECO:0000313" key="8">
    <source>
        <dbReference type="Proteomes" id="UP001152049"/>
    </source>
</evidence>
<dbReference type="OrthoDB" id="10056939at2759"/>
<proteinExistence type="predicted"/>
<keyword evidence="2 4" id="KW-0371">Homeobox</keyword>
<dbReference type="InterPro" id="IPR009057">
    <property type="entry name" value="Homeodomain-like_sf"/>
</dbReference>
<dbReference type="Gene3D" id="1.10.10.60">
    <property type="entry name" value="Homeodomain-like"/>
    <property type="match status" value="1"/>
</dbReference>
<feature type="domain" description="Homeobox" evidence="6">
    <location>
        <begin position="115"/>
        <end position="178"/>
    </location>
</feature>
<dbReference type="GO" id="GO:0005634">
    <property type="term" value="C:nucleus"/>
    <property type="evidence" value="ECO:0007669"/>
    <property type="project" value="UniProtKB-SubCell"/>
</dbReference>
<evidence type="ECO:0000256" key="4">
    <source>
        <dbReference type="PROSITE-ProRule" id="PRU00108"/>
    </source>
</evidence>
<gene>
    <name evidence="7" type="ORF">NW762_010893</name>
</gene>
<feature type="compositionally biased region" description="Polar residues" evidence="5">
    <location>
        <begin position="235"/>
        <end position="250"/>
    </location>
</feature>
<organism evidence="7 8">
    <name type="scientific">Fusarium torreyae</name>
    <dbReference type="NCBI Taxonomy" id="1237075"/>
    <lineage>
        <taxon>Eukaryota</taxon>
        <taxon>Fungi</taxon>
        <taxon>Dikarya</taxon>
        <taxon>Ascomycota</taxon>
        <taxon>Pezizomycotina</taxon>
        <taxon>Sordariomycetes</taxon>
        <taxon>Hypocreomycetidae</taxon>
        <taxon>Hypocreales</taxon>
        <taxon>Nectriaceae</taxon>
        <taxon>Fusarium</taxon>
    </lineage>
</organism>
<comment type="subcellular location">
    <subcellularLocation>
        <location evidence="4">Nucleus</location>
    </subcellularLocation>
</comment>
<feature type="compositionally biased region" description="Polar residues" evidence="5">
    <location>
        <begin position="23"/>
        <end position="37"/>
    </location>
</feature>
<evidence type="ECO:0000256" key="5">
    <source>
        <dbReference type="SAM" id="MobiDB-lite"/>
    </source>
</evidence>
<name>A0A9W8RRW0_9HYPO</name>
<dbReference type="SUPFAM" id="SSF46689">
    <property type="entry name" value="Homeodomain-like"/>
    <property type="match status" value="1"/>
</dbReference>
<dbReference type="PROSITE" id="PS50071">
    <property type="entry name" value="HOMEOBOX_2"/>
    <property type="match status" value="1"/>
</dbReference>
<dbReference type="InterPro" id="IPR001356">
    <property type="entry name" value="HD"/>
</dbReference>
<evidence type="ECO:0000256" key="3">
    <source>
        <dbReference type="ARBA" id="ARBA00023242"/>
    </source>
</evidence>
<dbReference type="AlphaFoldDB" id="A0A9W8RRW0"/>
<evidence type="ECO:0000256" key="2">
    <source>
        <dbReference type="ARBA" id="ARBA00023155"/>
    </source>
</evidence>
<keyword evidence="3 4" id="KW-0539">Nucleus</keyword>
<dbReference type="Pfam" id="PF05920">
    <property type="entry name" value="Homeobox_KN"/>
    <property type="match status" value="1"/>
</dbReference>
<dbReference type="InterPro" id="IPR008422">
    <property type="entry name" value="KN_HD"/>
</dbReference>
<feature type="DNA-binding region" description="Homeobox" evidence="4">
    <location>
        <begin position="117"/>
        <end position="179"/>
    </location>
</feature>
<dbReference type="SMART" id="SM00389">
    <property type="entry name" value="HOX"/>
    <property type="match status" value="1"/>
</dbReference>
<feature type="region of interest" description="Disordered" evidence="5">
    <location>
        <begin position="1"/>
        <end position="40"/>
    </location>
</feature>
<dbReference type="PANTHER" id="PTHR11850">
    <property type="entry name" value="HOMEOBOX PROTEIN TRANSCRIPTION FACTORS"/>
    <property type="match status" value="1"/>
</dbReference>
<feature type="compositionally biased region" description="Polar residues" evidence="5">
    <location>
        <begin position="1"/>
        <end position="16"/>
    </location>
</feature>
<evidence type="ECO:0000256" key="1">
    <source>
        <dbReference type="ARBA" id="ARBA00023125"/>
    </source>
</evidence>
<sequence length="286" mass="31503">MTTQSSKEFSANMNDSTHAETDSLLNQAATESCSRSSPPVILPEPDFMFLQDSCEATIDPQALHAGTWSEDVGEASSALTQHLSYGTEQNANVPQVASSRTSDLINVNEQQGTEQKAPKTGKRLSLNSVRVLNKWLTGHTRHPYPSVRDVEAIERQTGLSKQQILNWFANARRRKKFDSQAAPELPPESSGVSPLNIPSRRPPTPFVEQQSPFERWRNSPPEDEPSSMDAIAKAISNSSGSSREVPNTTHIRPRHAPSSTVGSSREEIYHKFVIAFNAPFAPKLSN</sequence>
<feature type="region of interest" description="Disordered" evidence="5">
    <location>
        <begin position="178"/>
        <end position="264"/>
    </location>
</feature>
<dbReference type="EMBL" id="JAOQAZ010000026">
    <property type="protein sequence ID" value="KAJ4252296.1"/>
    <property type="molecule type" value="Genomic_DNA"/>
</dbReference>
<comment type="caution">
    <text evidence="7">The sequence shown here is derived from an EMBL/GenBank/DDBJ whole genome shotgun (WGS) entry which is preliminary data.</text>
</comment>
<reference evidence="7" key="1">
    <citation type="submission" date="2022-09" db="EMBL/GenBank/DDBJ databases">
        <title>Fusarium specimens isolated from Avocado Roots.</title>
        <authorList>
            <person name="Stajich J."/>
            <person name="Roper C."/>
            <person name="Heimlech-Rivalta G."/>
        </authorList>
    </citation>
    <scope>NUCLEOTIDE SEQUENCE</scope>
    <source>
        <strain evidence="7">CF00136</strain>
    </source>
</reference>
<evidence type="ECO:0000313" key="7">
    <source>
        <dbReference type="EMBL" id="KAJ4252296.1"/>
    </source>
</evidence>
<dbReference type="Proteomes" id="UP001152049">
    <property type="component" value="Unassembled WGS sequence"/>
</dbReference>
<dbReference type="GO" id="GO:0006355">
    <property type="term" value="P:regulation of DNA-templated transcription"/>
    <property type="evidence" value="ECO:0007669"/>
    <property type="project" value="InterPro"/>
</dbReference>
<evidence type="ECO:0000259" key="6">
    <source>
        <dbReference type="PROSITE" id="PS50071"/>
    </source>
</evidence>